<reference evidence="2" key="1">
    <citation type="submission" date="2022-11" db="UniProtKB">
        <authorList>
            <consortium name="WormBaseParasite"/>
        </authorList>
    </citation>
    <scope>IDENTIFICATION</scope>
</reference>
<evidence type="ECO:0000313" key="2">
    <source>
        <dbReference type="WBParaSite" id="PDA_v2.g3335.t1"/>
    </source>
</evidence>
<dbReference type="Proteomes" id="UP000887578">
    <property type="component" value="Unplaced"/>
</dbReference>
<name>A0A914QPC1_9BILA</name>
<keyword evidence="1" id="KW-1185">Reference proteome</keyword>
<proteinExistence type="predicted"/>
<protein>
    <submittedName>
        <fullName evidence="2">F-box domain-containing protein</fullName>
    </submittedName>
</protein>
<sequence length="257" mass="30801">MEIYQKYQKMRKLYDKIQAAKNDIFQWFSLLKEADDEEFLCQNVEYRLGGDLHNIELWILYFEYLKEQNPKEMLHLYSKYCRFFIDDSEVKEKYQKEVEEFGPIFVAWKNPFEFETHESPPIIEGGKKKDELPKYEYEELFSSHQPPKNLPKNVFDTFLPQEFSIPRPIIRYILESADHILLRRLFKSCKYFYAKKLTPICYKFELTEYPIDADFYKASFKILKFPDSDSRFCKIEQGLGMASGRLFSSPARPGPAR</sequence>
<evidence type="ECO:0000313" key="1">
    <source>
        <dbReference type="Proteomes" id="UP000887578"/>
    </source>
</evidence>
<dbReference type="WBParaSite" id="PDA_v2.g3335.t1">
    <property type="protein sequence ID" value="PDA_v2.g3335.t1"/>
    <property type="gene ID" value="PDA_v2.g3335"/>
</dbReference>
<dbReference type="AlphaFoldDB" id="A0A914QPC1"/>
<organism evidence="1 2">
    <name type="scientific">Panagrolaimus davidi</name>
    <dbReference type="NCBI Taxonomy" id="227884"/>
    <lineage>
        <taxon>Eukaryota</taxon>
        <taxon>Metazoa</taxon>
        <taxon>Ecdysozoa</taxon>
        <taxon>Nematoda</taxon>
        <taxon>Chromadorea</taxon>
        <taxon>Rhabditida</taxon>
        <taxon>Tylenchina</taxon>
        <taxon>Panagrolaimomorpha</taxon>
        <taxon>Panagrolaimoidea</taxon>
        <taxon>Panagrolaimidae</taxon>
        <taxon>Panagrolaimus</taxon>
    </lineage>
</organism>
<accession>A0A914QPC1</accession>